<dbReference type="PANTHER" id="PTHR48106">
    <property type="entry name" value="QUINONE OXIDOREDUCTASE PIG3-RELATED"/>
    <property type="match status" value="1"/>
</dbReference>
<dbReference type="Pfam" id="PF08240">
    <property type="entry name" value="ADH_N"/>
    <property type="match status" value="1"/>
</dbReference>
<evidence type="ECO:0000313" key="4">
    <source>
        <dbReference type="EMBL" id="CUA82972.1"/>
    </source>
</evidence>
<organism evidence="4 5">
    <name type="scientific">Pseudidiomarina woesei</name>
    <dbReference type="NCBI Taxonomy" id="1381080"/>
    <lineage>
        <taxon>Bacteria</taxon>
        <taxon>Pseudomonadati</taxon>
        <taxon>Pseudomonadota</taxon>
        <taxon>Gammaproteobacteria</taxon>
        <taxon>Alteromonadales</taxon>
        <taxon>Idiomarinaceae</taxon>
        <taxon>Pseudidiomarina</taxon>
    </lineage>
</organism>
<dbReference type="InterPro" id="IPR013149">
    <property type="entry name" value="ADH-like_C"/>
</dbReference>
<dbReference type="NCBIfam" id="TIGR02824">
    <property type="entry name" value="quinone_pig3"/>
    <property type="match status" value="1"/>
</dbReference>
<dbReference type="Pfam" id="PF00107">
    <property type="entry name" value="ADH_zinc_N"/>
    <property type="match status" value="1"/>
</dbReference>
<feature type="domain" description="Enoyl reductase (ER)" evidence="3">
    <location>
        <begin position="11"/>
        <end position="321"/>
    </location>
</feature>
<evidence type="ECO:0000256" key="1">
    <source>
        <dbReference type="ARBA" id="ARBA00022857"/>
    </source>
</evidence>
<dbReference type="SMART" id="SM00829">
    <property type="entry name" value="PKS_ER"/>
    <property type="match status" value="1"/>
</dbReference>
<gene>
    <name evidence="4" type="ORF">Ga0061064_0341</name>
</gene>
<name>A0A0K6GW53_9GAMM</name>
<dbReference type="InterPro" id="IPR014189">
    <property type="entry name" value="Quinone_OxRdtase_PIG3"/>
</dbReference>
<dbReference type="Proteomes" id="UP000182598">
    <property type="component" value="Unassembled WGS sequence"/>
</dbReference>
<dbReference type="AlphaFoldDB" id="A0A0K6GW53"/>
<dbReference type="InterPro" id="IPR011032">
    <property type="entry name" value="GroES-like_sf"/>
</dbReference>
<dbReference type="GO" id="GO:0016651">
    <property type="term" value="F:oxidoreductase activity, acting on NAD(P)H"/>
    <property type="evidence" value="ECO:0007669"/>
    <property type="project" value="TreeGrafter"/>
</dbReference>
<keyword evidence="1" id="KW-0521">NADP</keyword>
<dbReference type="EMBL" id="CYHB01000001">
    <property type="protein sequence ID" value="CUA82972.1"/>
    <property type="molecule type" value="Genomic_DNA"/>
</dbReference>
<dbReference type="GO" id="GO:0070402">
    <property type="term" value="F:NADPH binding"/>
    <property type="evidence" value="ECO:0007669"/>
    <property type="project" value="TreeGrafter"/>
</dbReference>
<dbReference type="SUPFAM" id="SSF50129">
    <property type="entry name" value="GroES-like"/>
    <property type="match status" value="1"/>
</dbReference>
<dbReference type="InterPro" id="IPR036291">
    <property type="entry name" value="NAD(P)-bd_dom_sf"/>
</dbReference>
<evidence type="ECO:0000313" key="5">
    <source>
        <dbReference type="Proteomes" id="UP000182598"/>
    </source>
</evidence>
<dbReference type="InterPro" id="IPR020843">
    <property type="entry name" value="ER"/>
</dbReference>
<dbReference type="PANTHER" id="PTHR48106:SF8">
    <property type="entry name" value="OS02G0805600 PROTEIN"/>
    <property type="match status" value="1"/>
</dbReference>
<dbReference type="SUPFAM" id="SSF51735">
    <property type="entry name" value="NAD(P)-binding Rossmann-fold domains"/>
    <property type="match status" value="1"/>
</dbReference>
<dbReference type="CDD" id="cd05276">
    <property type="entry name" value="p53_inducible_oxidoreductase"/>
    <property type="match status" value="1"/>
</dbReference>
<evidence type="ECO:0000259" key="3">
    <source>
        <dbReference type="SMART" id="SM00829"/>
    </source>
</evidence>
<reference evidence="5" key="1">
    <citation type="submission" date="2015-08" db="EMBL/GenBank/DDBJ databases">
        <authorList>
            <person name="Varghese N."/>
        </authorList>
    </citation>
    <scope>NUCLEOTIDE SEQUENCE [LARGE SCALE GENOMIC DNA]</scope>
    <source>
        <strain evidence="5">DSM 27808</strain>
    </source>
</reference>
<evidence type="ECO:0000256" key="2">
    <source>
        <dbReference type="ARBA" id="ARBA00023002"/>
    </source>
</evidence>
<sequence length="323" mass="34516">MTTHMRSIVASLNAQPQWEHREQPQPGPNEVLIKVAYSGMNRADLMQLAGHYPPPPGASDILGLEVSGTVVALGSAEHQLQLGDHVCALLDSGGYAEYVAVPVNQVLPIPKGVDLSAAAGICEVFATAWYNVYVIAAAQPGERILVHAAASGVGQALLQLAKQRGNPTFATAGSDEKLALAAALGAEQTWNRHQGSFVEAVTSWGGADVILDPVAGDYIGWNQQVLNQDGRLVVIGLMGGRAAELDAGRLLIKRQRIIGSTLRSQPNTIKARIMADLYTHVWPLFEQKKITPNIDDVLPVADVAEAFARLRHNANAGKLLLVW</sequence>
<dbReference type="Gene3D" id="3.90.180.10">
    <property type="entry name" value="Medium-chain alcohol dehydrogenases, catalytic domain"/>
    <property type="match status" value="1"/>
</dbReference>
<protein>
    <submittedName>
        <fullName evidence="4">Putative NAD(P)H quinone oxidoreductase, PIG3 family</fullName>
    </submittedName>
</protein>
<dbReference type="InterPro" id="IPR013154">
    <property type="entry name" value="ADH-like_N"/>
</dbReference>
<accession>A0A0K6GW53</accession>
<proteinExistence type="predicted"/>
<keyword evidence="2" id="KW-0560">Oxidoreductase</keyword>
<dbReference type="Gene3D" id="3.40.50.720">
    <property type="entry name" value="NAD(P)-binding Rossmann-like Domain"/>
    <property type="match status" value="1"/>
</dbReference>
<keyword evidence="5" id="KW-1185">Reference proteome</keyword>
<dbReference type="RefSeq" id="WP_245622153.1">
    <property type="nucleotide sequence ID" value="NZ_CYHB01000001.1"/>
</dbReference>